<dbReference type="EMBL" id="LNRQ01000006">
    <property type="protein sequence ID" value="KZM90840.1"/>
    <property type="molecule type" value="Genomic_DNA"/>
</dbReference>
<comment type="caution">
    <text evidence="1">The sequence shown here is derived from an EMBL/GenBank/DDBJ whole genome shotgun (WGS) entry which is preliminary data.</text>
</comment>
<sequence length="98" mass="11740">MLNWNVREELACEEAELGPDKFAEKLQLQQKLQEAQLEMLKQIRNYHLDDQSLILEKLHQQMEMNNFDSEMSLLSLEEIQDIVRRRVTPVYRPRQPTS</sequence>
<dbReference type="OMA" id="QNEDIIC"/>
<dbReference type="STRING" id="79200.A0A161ZVD6"/>
<dbReference type="Gramene" id="KZM90840">
    <property type="protein sequence ID" value="KZM90840"/>
    <property type="gene ID" value="DCAR_021795"/>
</dbReference>
<evidence type="ECO:0000313" key="1">
    <source>
        <dbReference type="EMBL" id="KZM90840.1"/>
    </source>
</evidence>
<protein>
    <submittedName>
        <fullName evidence="1">Uncharacterized protein</fullName>
    </submittedName>
</protein>
<organism evidence="1">
    <name type="scientific">Daucus carota subsp. sativus</name>
    <name type="common">Carrot</name>
    <dbReference type="NCBI Taxonomy" id="79200"/>
    <lineage>
        <taxon>Eukaryota</taxon>
        <taxon>Viridiplantae</taxon>
        <taxon>Streptophyta</taxon>
        <taxon>Embryophyta</taxon>
        <taxon>Tracheophyta</taxon>
        <taxon>Spermatophyta</taxon>
        <taxon>Magnoliopsida</taxon>
        <taxon>eudicotyledons</taxon>
        <taxon>Gunneridae</taxon>
        <taxon>Pentapetalae</taxon>
        <taxon>asterids</taxon>
        <taxon>campanulids</taxon>
        <taxon>Apiales</taxon>
        <taxon>Apiaceae</taxon>
        <taxon>Apioideae</taxon>
        <taxon>Scandiceae</taxon>
        <taxon>Daucinae</taxon>
        <taxon>Daucus</taxon>
        <taxon>Daucus sect. Daucus</taxon>
    </lineage>
</organism>
<proteinExistence type="predicted"/>
<gene>
    <name evidence="1" type="ORF">DCAR_021795</name>
</gene>
<dbReference type="AlphaFoldDB" id="A0A161ZVD6"/>
<dbReference type="PANTHER" id="PTHR36763">
    <property type="entry name" value="EXPRESSED PROTEIN"/>
    <property type="match status" value="1"/>
</dbReference>
<name>A0A161ZVD6_DAUCS</name>
<accession>A0A161ZVD6</accession>
<dbReference type="PANTHER" id="PTHR36763:SF1">
    <property type="entry name" value="EXPRESSED PROTEIN"/>
    <property type="match status" value="1"/>
</dbReference>
<reference evidence="1" key="1">
    <citation type="journal article" date="2016" name="Nat. Genet.">
        <title>A high-quality carrot genome assembly provides new insights into carotenoid accumulation and asterid genome evolution.</title>
        <authorList>
            <person name="Iorizzo M."/>
            <person name="Ellison S."/>
            <person name="Senalik D."/>
            <person name="Zeng P."/>
            <person name="Satapoomin P."/>
            <person name="Huang J."/>
            <person name="Bowman M."/>
            <person name="Iovene M."/>
            <person name="Sanseverino W."/>
            <person name="Cavagnaro P."/>
            <person name="Yildiz M."/>
            <person name="Macko-Podgorni A."/>
            <person name="Moranska E."/>
            <person name="Grzebelus E."/>
            <person name="Grzebelus D."/>
            <person name="Ashrafi H."/>
            <person name="Zheng Z."/>
            <person name="Cheng S."/>
            <person name="Spooner D."/>
            <person name="Van Deynze A."/>
            <person name="Simon P."/>
        </authorList>
    </citation>
    <scope>NUCLEOTIDE SEQUENCE [LARGE SCALE GENOMIC DNA]</scope>
    <source>
        <tissue evidence="1">Leaf</tissue>
    </source>
</reference>